<dbReference type="PROSITE" id="PS50234">
    <property type="entry name" value="VWFA"/>
    <property type="match status" value="1"/>
</dbReference>
<dbReference type="OrthoDB" id="7522752at2"/>
<reference evidence="4 5" key="1">
    <citation type="submission" date="2019-04" db="EMBL/GenBank/DDBJ databases">
        <title>Phreatobacter aquaticus sp. nov.</title>
        <authorList>
            <person name="Choi A."/>
            <person name="Baek K."/>
        </authorList>
    </citation>
    <scope>NUCLEOTIDE SEQUENCE [LARGE SCALE GENOMIC DNA]</scope>
    <source>
        <strain evidence="4 5">NMCR1094</strain>
    </source>
</reference>
<keyword evidence="2" id="KW-1133">Transmembrane helix</keyword>
<dbReference type="Pfam" id="PF13400">
    <property type="entry name" value="Tad"/>
    <property type="match status" value="1"/>
</dbReference>
<dbReference type="InterPro" id="IPR002035">
    <property type="entry name" value="VWF_A"/>
</dbReference>
<organism evidence="4 5">
    <name type="scientific">Phreatobacter aquaticus</name>
    <dbReference type="NCBI Taxonomy" id="2570229"/>
    <lineage>
        <taxon>Bacteria</taxon>
        <taxon>Pseudomonadati</taxon>
        <taxon>Pseudomonadota</taxon>
        <taxon>Alphaproteobacteria</taxon>
        <taxon>Hyphomicrobiales</taxon>
        <taxon>Phreatobacteraceae</taxon>
        <taxon>Phreatobacter</taxon>
    </lineage>
</organism>
<gene>
    <name evidence="4" type="ORF">E8L99_21825</name>
</gene>
<keyword evidence="2" id="KW-0472">Membrane</keyword>
<name>A0A4D7QKQ1_9HYPH</name>
<evidence type="ECO:0000256" key="1">
    <source>
        <dbReference type="SAM" id="MobiDB-lite"/>
    </source>
</evidence>
<dbReference type="Gene3D" id="3.40.50.410">
    <property type="entry name" value="von Willebrand factor, type A domain"/>
    <property type="match status" value="1"/>
</dbReference>
<dbReference type="InterPro" id="IPR028087">
    <property type="entry name" value="Tad_N"/>
</dbReference>
<dbReference type="KEGG" id="paqt:E8L99_21825"/>
<dbReference type="SMART" id="SM00327">
    <property type="entry name" value="VWA"/>
    <property type="match status" value="1"/>
</dbReference>
<accession>A0A4D7QKQ1</accession>
<dbReference type="Proteomes" id="UP000298588">
    <property type="component" value="Chromosome"/>
</dbReference>
<keyword evidence="2" id="KW-0812">Transmembrane</keyword>
<feature type="compositionally biased region" description="Low complexity" evidence="1">
    <location>
        <begin position="237"/>
        <end position="252"/>
    </location>
</feature>
<dbReference type="AlphaFoldDB" id="A0A4D7QKQ1"/>
<feature type="transmembrane region" description="Helical" evidence="2">
    <location>
        <begin position="20"/>
        <end position="39"/>
    </location>
</feature>
<dbReference type="EMBL" id="CP039865">
    <property type="protein sequence ID" value="QCK88208.1"/>
    <property type="molecule type" value="Genomic_DNA"/>
</dbReference>
<evidence type="ECO:0000313" key="5">
    <source>
        <dbReference type="Proteomes" id="UP000298588"/>
    </source>
</evidence>
<feature type="region of interest" description="Disordered" evidence="1">
    <location>
        <begin position="237"/>
        <end position="256"/>
    </location>
</feature>
<protein>
    <submittedName>
        <fullName evidence="4">Pilus assembly protein TadG</fullName>
    </submittedName>
</protein>
<evidence type="ECO:0000259" key="3">
    <source>
        <dbReference type="PROSITE" id="PS50234"/>
    </source>
</evidence>
<evidence type="ECO:0000313" key="4">
    <source>
        <dbReference type="EMBL" id="QCK88208.1"/>
    </source>
</evidence>
<feature type="domain" description="VWFA" evidence="3">
    <location>
        <begin position="142"/>
        <end position="408"/>
    </location>
</feature>
<evidence type="ECO:0000256" key="2">
    <source>
        <dbReference type="SAM" id="Phobius"/>
    </source>
</evidence>
<keyword evidence="5" id="KW-1185">Reference proteome</keyword>
<proteinExistence type="predicted"/>
<dbReference type="SUPFAM" id="SSF53300">
    <property type="entry name" value="vWA-like"/>
    <property type="match status" value="1"/>
</dbReference>
<sequence>MPLSLSARLRSLWVDRKANVTVVFGLMLTPIMAMTGAAVDYSQASRVQAKLQKALDAATIAAGSKAAGKTTTQVVAEGQVFFRQQFTVNGVTTPTPTGTATANSLTMTATAVVPTAFTGMFGVPSISVSATAATTWNFTRLRVALALDNTGSMASDGKMDALRTATQNLLNRFQASTTSSADTYVSIIPFSKVVNVGTGNVNASWLDISSAQQCNRWYCWNAWDGSVMDRDEPYDTRNTAPTNNNTRFPATTSPANDPAPTQLIAPTNNWTALQATVAAMIPAGGTNQQIGLAWAWQSLTQGAPLHPPAEDPNYTYKKVIIILSDGLNTENRFYGNGYQHSPEVDARQRILCDNIKATGIEIYAIQVNTANDPTSTVLQYCASKPDNFVMMTNASQMDSALQDIGTKLTRLRLTN</sequence>
<dbReference type="InterPro" id="IPR036465">
    <property type="entry name" value="vWFA_dom_sf"/>
</dbReference>